<name>A0A1R3V6W7_9HYPH</name>
<dbReference type="AlphaFoldDB" id="A0A1R3V6W7"/>
<sequence length="102" mass="10691">MRRPHPGEGAMKPEAQHHPEGAAVDATGIWHEGHASYPGRSAGLPLETGVLPPPRGAGMGRQESAEAVVAGPTGEGLNVSMEVGLHFRPPWADTSREGLSRK</sequence>
<evidence type="ECO:0000313" key="3">
    <source>
        <dbReference type="Proteomes" id="UP000188388"/>
    </source>
</evidence>
<keyword evidence="3" id="KW-1185">Reference proteome</keyword>
<accession>A0A1R3V6W7</accession>
<dbReference type="EMBL" id="FTPD01000015">
    <property type="protein sequence ID" value="SIT55645.1"/>
    <property type="molecule type" value="Genomic_DNA"/>
</dbReference>
<gene>
    <name evidence="2" type="ORF">BQ8794_220209</name>
</gene>
<dbReference type="Proteomes" id="UP000188388">
    <property type="component" value="Unassembled WGS sequence"/>
</dbReference>
<dbReference type="STRING" id="1631249.BQ8794_220209"/>
<organism evidence="2 3">
    <name type="scientific">Mesorhizobium prunaredense</name>
    <dbReference type="NCBI Taxonomy" id="1631249"/>
    <lineage>
        <taxon>Bacteria</taxon>
        <taxon>Pseudomonadati</taxon>
        <taxon>Pseudomonadota</taxon>
        <taxon>Alphaproteobacteria</taxon>
        <taxon>Hyphomicrobiales</taxon>
        <taxon>Phyllobacteriaceae</taxon>
        <taxon>Mesorhizobium</taxon>
    </lineage>
</organism>
<evidence type="ECO:0000256" key="1">
    <source>
        <dbReference type="SAM" id="MobiDB-lite"/>
    </source>
</evidence>
<proteinExistence type="predicted"/>
<reference evidence="3" key="1">
    <citation type="submission" date="2017-01" db="EMBL/GenBank/DDBJ databases">
        <authorList>
            <person name="Brunel B."/>
        </authorList>
    </citation>
    <scope>NUCLEOTIDE SEQUENCE [LARGE SCALE GENOMIC DNA]</scope>
</reference>
<protein>
    <submittedName>
        <fullName evidence="2">Uncharacterized protein</fullName>
    </submittedName>
</protein>
<evidence type="ECO:0000313" key="2">
    <source>
        <dbReference type="EMBL" id="SIT55645.1"/>
    </source>
</evidence>
<feature type="region of interest" description="Disordered" evidence="1">
    <location>
        <begin position="1"/>
        <end position="68"/>
    </location>
</feature>